<dbReference type="InterPro" id="IPR001878">
    <property type="entry name" value="Znf_CCHC"/>
</dbReference>
<gene>
    <name evidence="3" type="ORF">BLGHR1_16361</name>
</gene>
<proteinExistence type="predicted"/>
<evidence type="ECO:0000313" key="4">
    <source>
        <dbReference type="Proteomes" id="UP000275772"/>
    </source>
</evidence>
<dbReference type="AlphaFoldDB" id="A0A383V122"/>
<keyword evidence="1" id="KW-0479">Metal-binding</keyword>
<sequence>MRANPRTYNHCFRDSQSRIDHIFAQTSGEAMVHLTQRMKSNHPQVFVHENKMFEWLEKIFMDPNERETARIQYNKCRMSPNETFSVLYSCFSALASKARISQADQLQDMFRKFHPDLHQQAIDFMATEPDYSLALKRFHLYENELRINHESRNRRRMSNSLILRINHESRNRRRMSNSLILQTSRISDQTNSVNRKCYNFGKTGHVSRNCS</sequence>
<dbReference type="PROSITE" id="PS50158">
    <property type="entry name" value="ZF_CCHC"/>
    <property type="match status" value="1"/>
</dbReference>
<evidence type="ECO:0000313" key="3">
    <source>
        <dbReference type="EMBL" id="SZF05558.1"/>
    </source>
</evidence>
<accession>A0A383V122</accession>
<name>A0A383V122_BLUHO</name>
<dbReference type="Proteomes" id="UP000275772">
    <property type="component" value="Unassembled WGS sequence"/>
</dbReference>
<dbReference type="VEuPathDB" id="FungiDB:BLGHR1_16361"/>
<keyword evidence="1" id="KW-0862">Zinc</keyword>
<evidence type="ECO:0000259" key="2">
    <source>
        <dbReference type="PROSITE" id="PS50158"/>
    </source>
</evidence>
<protein>
    <recommendedName>
        <fullName evidence="2">CCHC-type domain-containing protein</fullName>
    </recommendedName>
</protein>
<feature type="domain" description="CCHC-type" evidence="2">
    <location>
        <begin position="195"/>
        <end position="210"/>
    </location>
</feature>
<reference evidence="3 4" key="1">
    <citation type="submission" date="2017-11" db="EMBL/GenBank/DDBJ databases">
        <authorList>
            <person name="Kracher B."/>
        </authorList>
    </citation>
    <scope>NUCLEOTIDE SEQUENCE [LARGE SCALE GENOMIC DNA]</scope>
    <source>
        <strain evidence="3 4">RACE1</strain>
    </source>
</reference>
<dbReference type="GO" id="GO:0008270">
    <property type="term" value="F:zinc ion binding"/>
    <property type="evidence" value="ECO:0007669"/>
    <property type="project" value="UniProtKB-KW"/>
</dbReference>
<dbReference type="EMBL" id="UNSH01000081">
    <property type="protein sequence ID" value="SZF05558.1"/>
    <property type="molecule type" value="Genomic_DNA"/>
</dbReference>
<organism evidence="3 4">
    <name type="scientific">Blumeria hordei</name>
    <name type="common">Barley powdery mildew</name>
    <name type="synonym">Blumeria graminis f. sp. hordei</name>
    <dbReference type="NCBI Taxonomy" id="2867405"/>
    <lineage>
        <taxon>Eukaryota</taxon>
        <taxon>Fungi</taxon>
        <taxon>Dikarya</taxon>
        <taxon>Ascomycota</taxon>
        <taxon>Pezizomycotina</taxon>
        <taxon>Leotiomycetes</taxon>
        <taxon>Erysiphales</taxon>
        <taxon>Erysiphaceae</taxon>
        <taxon>Blumeria</taxon>
    </lineage>
</organism>
<dbReference type="GO" id="GO:0003676">
    <property type="term" value="F:nucleic acid binding"/>
    <property type="evidence" value="ECO:0007669"/>
    <property type="project" value="InterPro"/>
</dbReference>
<evidence type="ECO:0000256" key="1">
    <source>
        <dbReference type="PROSITE-ProRule" id="PRU00047"/>
    </source>
</evidence>
<keyword evidence="1" id="KW-0863">Zinc-finger</keyword>